<protein>
    <submittedName>
        <fullName evidence="1">F-box domain-containing protein</fullName>
    </submittedName>
</protein>
<dbReference type="GeneID" id="173757"/>
<sequence length="309" mass="35714">MNSNPITYPSMQCIIKHLEANKRFQLVAQCPSLVKIEKSQPLIIKELSFKRRTISVNGVEYKLGAKNKFEAPHTLAIKQLKGRGPQINVYWLDFPDDGRILELPQSFKKFKVRNFMDWSSDNPLIDRFIDLKSMPLKVIVLSDRYSLNLLDVIDRHEILRTSEGLMPHIVPRELFHGIGTLSTELIVANIEGVEVFDFLNLIDALLQPDRGNGADRSFITEDADLIANLFKAFTLLAEGKDRAISEYEEGEDECFRRYRAEYTKCDEFPNEIGFWFNDYMVIHADAKKTENKFNVWISLSKLKNVYLNC</sequence>
<dbReference type="AGR" id="WB:WBGene00015819"/>
<reference evidence="1 2" key="1">
    <citation type="journal article" date="1998" name="Science">
        <title>Genome sequence of the nematode C. elegans: a platform for investigating biology.</title>
        <authorList>
            <consortium name="The C. elegans sequencing consortium"/>
            <person name="Sulson J.E."/>
            <person name="Waterston R."/>
        </authorList>
    </citation>
    <scope>NUCLEOTIDE SEQUENCE [LARGE SCALE GENOMIC DNA]</scope>
    <source>
        <strain evidence="1 2">Bristol N2</strain>
    </source>
</reference>
<dbReference type="HOGENOM" id="CLU_070414_0_0_1"/>
<organism evidence="1 2">
    <name type="scientific">Caenorhabditis elegans</name>
    <dbReference type="NCBI Taxonomy" id="6239"/>
    <lineage>
        <taxon>Eukaryota</taxon>
        <taxon>Metazoa</taxon>
        <taxon>Ecdysozoa</taxon>
        <taxon>Nematoda</taxon>
        <taxon>Chromadorea</taxon>
        <taxon>Rhabditida</taxon>
        <taxon>Rhabditina</taxon>
        <taxon>Rhabditomorpha</taxon>
        <taxon>Rhabditoidea</taxon>
        <taxon>Rhabditidae</taxon>
        <taxon>Peloderinae</taxon>
        <taxon>Caenorhabditis</taxon>
    </lineage>
</organism>
<dbReference type="PANTHER" id="PTHR31379:SF1">
    <property type="entry name" value="F-BOX C PROTEIN-RELATED"/>
    <property type="match status" value="1"/>
</dbReference>
<keyword evidence="2" id="KW-1185">Reference proteome</keyword>
<dbReference type="AlphaFoldDB" id="A3KFE6"/>
<evidence type="ECO:0000313" key="2">
    <source>
        <dbReference type="Proteomes" id="UP000001940"/>
    </source>
</evidence>
<dbReference type="RefSeq" id="NP_494746.3">
    <property type="nucleotide sequence ID" value="NM_062345.5"/>
</dbReference>
<dbReference type="InterPro" id="IPR021942">
    <property type="entry name" value="DUF3557"/>
</dbReference>
<dbReference type="PhylomeDB" id="A3KFE6"/>
<proteinExistence type="predicted"/>
<name>A3KFE6_CAEEL</name>
<dbReference type="PANTHER" id="PTHR31379">
    <property type="entry name" value="F-BOX C PROTEIN-RELATED-RELATED"/>
    <property type="match status" value="1"/>
</dbReference>
<dbReference type="EMBL" id="BX284602">
    <property type="protein sequence ID" value="CCD62425.1"/>
    <property type="molecule type" value="Genomic_DNA"/>
</dbReference>
<dbReference type="PaxDb" id="6239-C16A11.6"/>
<evidence type="ECO:0000313" key="1">
    <source>
        <dbReference type="EMBL" id="CCD62425.1"/>
    </source>
</evidence>
<dbReference type="CTD" id="173757"/>
<dbReference type="Proteomes" id="UP000001940">
    <property type="component" value="Chromosome II"/>
</dbReference>
<dbReference type="WormBase" id="C16A11.6">
    <property type="protein sequence ID" value="CE40739"/>
    <property type="gene ID" value="WBGene00015819"/>
    <property type="gene designation" value="fbxc-44"/>
</dbReference>
<gene>
    <name evidence="1 3" type="primary">fbxc-44</name>
    <name evidence="3" type="ORF">C16A11.6</name>
    <name evidence="1" type="ORF">CELE_C16A11.6</name>
</gene>
<dbReference type="KEGG" id="cel:CELE_C16A11.6"/>
<dbReference type="FunCoup" id="A3KFE6">
    <property type="interactions" value="227"/>
</dbReference>
<dbReference type="UCSC" id="C16A11.6">
    <property type="organism name" value="c. elegans"/>
</dbReference>
<dbReference type="Bgee" id="WBGene00015819">
    <property type="expression patterns" value="Expressed in adult organism and 3 other cell types or tissues"/>
</dbReference>
<accession>A3KFE6</accession>
<evidence type="ECO:0000313" key="3">
    <source>
        <dbReference type="WormBase" id="C16A11.6"/>
    </source>
</evidence>
<dbReference type="InParanoid" id="A3KFE6"/>